<keyword evidence="3 5" id="KW-1133">Transmembrane helix</keyword>
<evidence type="ECO:0000256" key="4">
    <source>
        <dbReference type="ARBA" id="ARBA00023136"/>
    </source>
</evidence>
<feature type="transmembrane region" description="Helical" evidence="5">
    <location>
        <begin position="103"/>
        <end position="124"/>
    </location>
</feature>
<accession>A0A8H7W979</accession>
<comment type="subcellular location">
    <subcellularLocation>
        <location evidence="1">Membrane</location>
        <topology evidence="1">Multi-pass membrane protein</topology>
    </subcellularLocation>
</comment>
<sequence>MVLSRLMRATHGEQYSLIRITWLTKIFVGGDALCFVIQAAGGGVLSKADTAGKKHKGEMIVLSGLIVQMIIFGFFLVVAYAFHKRLSAAEARGKATSGNSNLSWKRLMAMLYTTSLLIAFRNLFRVLEYAMGEDGYLLQHEWPVYIFDALPMAVVLVLCLTFYVALYQPGERIIVSESNNDEHLMSPQARK</sequence>
<dbReference type="InterPro" id="IPR007568">
    <property type="entry name" value="RTA1"/>
</dbReference>
<keyword evidence="4 5" id="KW-0472">Membrane</keyword>
<protein>
    <submittedName>
        <fullName evidence="6">Uncharacterized protein</fullName>
    </submittedName>
</protein>
<organism evidence="6 7">
    <name type="scientific">Cadophora malorum</name>
    <dbReference type="NCBI Taxonomy" id="108018"/>
    <lineage>
        <taxon>Eukaryota</taxon>
        <taxon>Fungi</taxon>
        <taxon>Dikarya</taxon>
        <taxon>Ascomycota</taxon>
        <taxon>Pezizomycotina</taxon>
        <taxon>Leotiomycetes</taxon>
        <taxon>Helotiales</taxon>
        <taxon>Ploettnerulaceae</taxon>
        <taxon>Cadophora</taxon>
    </lineage>
</organism>
<dbReference type="Pfam" id="PF04479">
    <property type="entry name" value="RTA1"/>
    <property type="match status" value="1"/>
</dbReference>
<evidence type="ECO:0000313" key="6">
    <source>
        <dbReference type="EMBL" id="KAG4417088.1"/>
    </source>
</evidence>
<dbReference type="AlphaFoldDB" id="A0A8H7W979"/>
<dbReference type="Proteomes" id="UP000664132">
    <property type="component" value="Unassembled WGS sequence"/>
</dbReference>
<dbReference type="OrthoDB" id="3358017at2759"/>
<evidence type="ECO:0000256" key="2">
    <source>
        <dbReference type="ARBA" id="ARBA00022692"/>
    </source>
</evidence>
<evidence type="ECO:0000313" key="7">
    <source>
        <dbReference type="Proteomes" id="UP000664132"/>
    </source>
</evidence>
<gene>
    <name evidence="6" type="ORF">IFR04_009794</name>
</gene>
<dbReference type="PANTHER" id="PTHR31465:SF1">
    <property type="entry name" value="PROTEIN RTA1-RELATED"/>
    <property type="match status" value="1"/>
</dbReference>
<comment type="caution">
    <text evidence="6">The sequence shown here is derived from an EMBL/GenBank/DDBJ whole genome shotgun (WGS) entry which is preliminary data.</text>
</comment>
<feature type="transmembrane region" description="Helical" evidence="5">
    <location>
        <begin position="20"/>
        <end position="40"/>
    </location>
</feature>
<evidence type="ECO:0000256" key="3">
    <source>
        <dbReference type="ARBA" id="ARBA00022989"/>
    </source>
</evidence>
<feature type="transmembrane region" description="Helical" evidence="5">
    <location>
        <begin position="60"/>
        <end position="82"/>
    </location>
</feature>
<dbReference type="PANTHER" id="PTHR31465">
    <property type="entry name" value="PROTEIN RTA1-RELATED"/>
    <property type="match status" value="1"/>
</dbReference>
<keyword evidence="7" id="KW-1185">Reference proteome</keyword>
<evidence type="ECO:0000256" key="1">
    <source>
        <dbReference type="ARBA" id="ARBA00004141"/>
    </source>
</evidence>
<reference evidence="6" key="1">
    <citation type="submission" date="2021-02" db="EMBL/GenBank/DDBJ databases">
        <title>Genome sequence Cadophora malorum strain M34.</title>
        <authorList>
            <person name="Stefanovic E."/>
            <person name="Vu D."/>
            <person name="Scully C."/>
            <person name="Dijksterhuis J."/>
            <person name="Roader J."/>
            <person name="Houbraken J."/>
        </authorList>
    </citation>
    <scope>NUCLEOTIDE SEQUENCE</scope>
    <source>
        <strain evidence="6">M34</strain>
    </source>
</reference>
<dbReference type="GO" id="GO:0016020">
    <property type="term" value="C:membrane"/>
    <property type="evidence" value="ECO:0007669"/>
    <property type="project" value="UniProtKB-SubCell"/>
</dbReference>
<keyword evidence="2 5" id="KW-0812">Transmembrane</keyword>
<proteinExistence type="predicted"/>
<dbReference type="EMBL" id="JAFJYH010000165">
    <property type="protein sequence ID" value="KAG4417088.1"/>
    <property type="molecule type" value="Genomic_DNA"/>
</dbReference>
<evidence type="ECO:0000256" key="5">
    <source>
        <dbReference type="SAM" id="Phobius"/>
    </source>
</evidence>
<feature type="transmembrane region" description="Helical" evidence="5">
    <location>
        <begin position="144"/>
        <end position="166"/>
    </location>
</feature>
<name>A0A8H7W979_9HELO</name>